<sequence>MGVNGLWDVVKNAAQLRSLLNLATLDGFQRNNRKQRALAVGVDIRHTAHLQLAQWSRAPVILIFVFDGFGRPLVNIKTNAEIFHSSRFTSSPFHLDEDGLLLFALLTGGDYDEGVRGCGANIAHGLAKCAFGQQLRHILVSYAGTRRTVELAVWREHLRAELKTNTSKLLGKKQRKLAECIPDPFPNSRVVDLYTNPYTSSSFNYMAQAPKTNDWVPREPDIPALARFACQNLNWGQEDLTQHFPTVIWPAVAFRMISLVRLYSAESNFPSDGRHIPSNL</sequence>
<dbReference type="Proteomes" id="UP001362999">
    <property type="component" value="Unassembled WGS sequence"/>
</dbReference>
<dbReference type="SUPFAM" id="SSF47807">
    <property type="entry name" value="5' to 3' exonuclease, C-terminal subdomain"/>
    <property type="match status" value="1"/>
</dbReference>
<protein>
    <submittedName>
        <fullName evidence="1">Uncharacterized protein</fullName>
    </submittedName>
</protein>
<proteinExistence type="predicted"/>
<organism evidence="1 2">
    <name type="scientific">Favolaschia claudopus</name>
    <dbReference type="NCBI Taxonomy" id="2862362"/>
    <lineage>
        <taxon>Eukaryota</taxon>
        <taxon>Fungi</taxon>
        <taxon>Dikarya</taxon>
        <taxon>Basidiomycota</taxon>
        <taxon>Agaricomycotina</taxon>
        <taxon>Agaricomycetes</taxon>
        <taxon>Agaricomycetidae</taxon>
        <taxon>Agaricales</taxon>
        <taxon>Marasmiineae</taxon>
        <taxon>Mycenaceae</taxon>
        <taxon>Favolaschia</taxon>
    </lineage>
</organism>
<keyword evidence="2" id="KW-1185">Reference proteome</keyword>
<dbReference type="AlphaFoldDB" id="A0AAV9YZ06"/>
<dbReference type="EMBL" id="JAWWNJ010000280">
    <property type="protein sequence ID" value="KAK6966362.1"/>
    <property type="molecule type" value="Genomic_DNA"/>
</dbReference>
<dbReference type="InterPro" id="IPR036279">
    <property type="entry name" value="5-3_exonuclease_C_sf"/>
</dbReference>
<gene>
    <name evidence="1" type="ORF">R3P38DRAFT_2816388</name>
</gene>
<name>A0AAV9YZ06_9AGAR</name>
<reference evidence="1 2" key="1">
    <citation type="journal article" date="2024" name="J Genomics">
        <title>Draft genome sequencing and assembly of Favolaschia claudopus CIRM-BRFM 2984 isolated from oak limbs.</title>
        <authorList>
            <person name="Navarro D."/>
            <person name="Drula E."/>
            <person name="Chaduli D."/>
            <person name="Cazenave R."/>
            <person name="Ahrendt S."/>
            <person name="Wang J."/>
            <person name="Lipzen A."/>
            <person name="Daum C."/>
            <person name="Barry K."/>
            <person name="Grigoriev I.V."/>
            <person name="Favel A."/>
            <person name="Rosso M.N."/>
            <person name="Martin F."/>
        </authorList>
    </citation>
    <scope>NUCLEOTIDE SEQUENCE [LARGE SCALE GENOMIC DNA]</scope>
    <source>
        <strain evidence="1 2">CIRM-BRFM 2984</strain>
    </source>
</reference>
<evidence type="ECO:0000313" key="2">
    <source>
        <dbReference type="Proteomes" id="UP001362999"/>
    </source>
</evidence>
<evidence type="ECO:0000313" key="1">
    <source>
        <dbReference type="EMBL" id="KAK6966362.1"/>
    </source>
</evidence>
<accession>A0AAV9YZ06</accession>
<comment type="caution">
    <text evidence="1">The sequence shown here is derived from an EMBL/GenBank/DDBJ whole genome shotgun (WGS) entry which is preliminary data.</text>
</comment>